<proteinExistence type="predicted"/>
<reference evidence="2" key="1">
    <citation type="submission" date="2022-07" db="EMBL/GenBank/DDBJ databases">
        <title>Phylogenomic reconstructions and comparative analyses of Kickxellomycotina fungi.</title>
        <authorList>
            <person name="Reynolds N.K."/>
            <person name="Stajich J.E."/>
            <person name="Barry K."/>
            <person name="Grigoriev I.V."/>
            <person name="Crous P."/>
            <person name="Smith M.E."/>
        </authorList>
    </citation>
    <scope>NUCLEOTIDE SEQUENCE</scope>
    <source>
        <strain evidence="2">NRRL 1565</strain>
    </source>
</reference>
<evidence type="ECO:0000313" key="3">
    <source>
        <dbReference type="Proteomes" id="UP001140094"/>
    </source>
</evidence>
<name>A0A9W8I1T4_9FUNG</name>
<feature type="region of interest" description="Disordered" evidence="1">
    <location>
        <begin position="1"/>
        <end position="63"/>
    </location>
</feature>
<dbReference type="Proteomes" id="UP001140094">
    <property type="component" value="Unassembled WGS sequence"/>
</dbReference>
<dbReference type="EMBL" id="JANBUO010000730">
    <property type="protein sequence ID" value="KAJ2801964.1"/>
    <property type="molecule type" value="Genomic_DNA"/>
</dbReference>
<evidence type="ECO:0000313" key="2">
    <source>
        <dbReference type="EMBL" id="KAJ2801964.1"/>
    </source>
</evidence>
<dbReference type="Gene3D" id="2.60.210.10">
    <property type="entry name" value="Apoptosis, Tumor Necrosis Factor Receptor Associated Protein 2, Chain A"/>
    <property type="match status" value="1"/>
</dbReference>
<gene>
    <name evidence="2" type="ORF">H4R20_003465</name>
</gene>
<evidence type="ECO:0000256" key="1">
    <source>
        <dbReference type="SAM" id="MobiDB-lite"/>
    </source>
</evidence>
<accession>A0A9W8I1T4</accession>
<feature type="compositionally biased region" description="Basic and acidic residues" evidence="1">
    <location>
        <begin position="36"/>
        <end position="52"/>
    </location>
</feature>
<sequence>MDNIEDTQHGPVVNSSAIADLSSRVAHPKTSPLADLFRRQEPDKAATHEKYARRVASSDDSASNRSHVKDYECIYDVVRACLETDYGERGTEEQRDRFADITRELVNSCDGFDIAAVAFLATISNDALAPETRTQISALIRHKMCDSGFHEDAPRLDDMYTKFVSDAYRYRSAIREDPISILDVNRFAYKWLLRGDTATAVSAFHWTIRGLSTTPVDSMSDPFDINGVKCVLRFRRSYLLTNGETWTGMWLHNVSSGRKVLNAKFALVLSNVAYPTIYHVEVIKPSSGVRPSQGVGVKLFVPLARLTQCVDGTHPLLEHNSIRASVVIT</sequence>
<comment type="caution">
    <text evidence="2">The sequence shown here is derived from an EMBL/GenBank/DDBJ whole genome shotgun (WGS) entry which is preliminary data.</text>
</comment>
<keyword evidence="3" id="KW-1185">Reference proteome</keyword>
<dbReference type="OrthoDB" id="5560454at2759"/>
<protein>
    <submittedName>
        <fullName evidence="2">Uncharacterized protein</fullName>
    </submittedName>
</protein>
<organism evidence="2 3">
    <name type="scientific">Coemansia guatemalensis</name>
    <dbReference type="NCBI Taxonomy" id="2761395"/>
    <lineage>
        <taxon>Eukaryota</taxon>
        <taxon>Fungi</taxon>
        <taxon>Fungi incertae sedis</taxon>
        <taxon>Zoopagomycota</taxon>
        <taxon>Kickxellomycotina</taxon>
        <taxon>Kickxellomycetes</taxon>
        <taxon>Kickxellales</taxon>
        <taxon>Kickxellaceae</taxon>
        <taxon>Coemansia</taxon>
    </lineage>
</organism>
<dbReference type="AlphaFoldDB" id="A0A9W8I1T4"/>
<dbReference type="InterPro" id="IPR008974">
    <property type="entry name" value="TRAF-like"/>
</dbReference>
<feature type="compositionally biased region" description="Low complexity" evidence="1">
    <location>
        <begin position="54"/>
        <end position="63"/>
    </location>
</feature>